<protein>
    <submittedName>
        <fullName evidence="3">DUF2125 domain-containing protein</fullName>
    </submittedName>
</protein>
<feature type="transmembrane region" description="Helical" evidence="2">
    <location>
        <begin position="28"/>
        <end position="49"/>
    </location>
</feature>
<proteinExistence type="predicted"/>
<dbReference type="InterPro" id="IPR018666">
    <property type="entry name" value="DUF2125"/>
</dbReference>
<sequence>MSLRSSPKGAGVRTLEDVSPSVRRRRPWLIALPLVLVVAAGLAWTAFWFHAASVTRTVLAGWQENEAAAGRTYACASQDVGGFPFRFELRCREPVAALRSASPPARVSAADAVVVAQVWQPTLIIAEATGPLRLGPIEAAPALSLDWSLAQASLRGLPTDPERLSVVIDRPLAASLEGTTAGLIGQADRAEFHARIAGGSARRDPVLDLALRLDEAVAPMLARAGAAPVPLDLDAVGVLRGLPSLAPRSLAGTLRTLQAAGGRLEVTRLRLQQGDIVATGTGTLGLSPRGALDGELQLSIVNAEKLLPLLGVDRLVNQLLPQSTRERLAPGLDRLVPGLGNILRGDAAPPGAGPAGGAGGEALGPATELEGKRAVRMPLRFVDGAVMLGPFRVGQLAPFY</sequence>
<organism evidence="3 4">
    <name type="scientific">Rhodoplanes serenus</name>
    <dbReference type="NCBI Taxonomy" id="200615"/>
    <lineage>
        <taxon>Bacteria</taxon>
        <taxon>Pseudomonadati</taxon>
        <taxon>Pseudomonadota</taxon>
        <taxon>Alphaproteobacteria</taxon>
        <taxon>Hyphomicrobiales</taxon>
        <taxon>Nitrobacteraceae</taxon>
        <taxon>Rhodoplanes</taxon>
    </lineage>
</organism>
<evidence type="ECO:0000313" key="4">
    <source>
        <dbReference type="Proteomes" id="UP000438991"/>
    </source>
</evidence>
<evidence type="ECO:0000256" key="2">
    <source>
        <dbReference type="SAM" id="Phobius"/>
    </source>
</evidence>
<feature type="compositionally biased region" description="Gly residues" evidence="1">
    <location>
        <begin position="353"/>
        <end position="362"/>
    </location>
</feature>
<keyword evidence="2" id="KW-1133">Transmembrane helix</keyword>
<dbReference type="AlphaFoldDB" id="A0A9X4XKL1"/>
<name>A0A9X4XKL1_9BRAD</name>
<dbReference type="Pfam" id="PF09898">
    <property type="entry name" value="DUF2125"/>
    <property type="match status" value="1"/>
</dbReference>
<keyword evidence="2" id="KW-0472">Membrane</keyword>
<dbReference type="Proteomes" id="UP000438991">
    <property type="component" value="Unassembled WGS sequence"/>
</dbReference>
<keyword evidence="2" id="KW-0812">Transmembrane</keyword>
<evidence type="ECO:0000256" key="1">
    <source>
        <dbReference type="SAM" id="MobiDB-lite"/>
    </source>
</evidence>
<accession>A0A9X4XKL1</accession>
<evidence type="ECO:0000313" key="3">
    <source>
        <dbReference type="EMBL" id="MTW16830.1"/>
    </source>
</evidence>
<comment type="caution">
    <text evidence="3">The sequence shown here is derived from an EMBL/GenBank/DDBJ whole genome shotgun (WGS) entry which is preliminary data.</text>
</comment>
<dbReference type="EMBL" id="WNKV01000007">
    <property type="protein sequence ID" value="MTW16830.1"/>
    <property type="molecule type" value="Genomic_DNA"/>
</dbReference>
<reference evidence="3 4" key="1">
    <citation type="submission" date="2019-11" db="EMBL/GenBank/DDBJ databases">
        <title>Whole-genome sequence of Rhodoplanes serenus DSM 18633, type strain.</title>
        <authorList>
            <person name="Kyndt J.A."/>
            <person name="Meyer T.E."/>
        </authorList>
    </citation>
    <scope>NUCLEOTIDE SEQUENCE [LARGE SCALE GENOMIC DNA]</scope>
    <source>
        <strain evidence="3 4">DSM 18633</strain>
    </source>
</reference>
<gene>
    <name evidence="3" type="ORF">GJ689_11505</name>
</gene>
<feature type="region of interest" description="Disordered" evidence="1">
    <location>
        <begin position="346"/>
        <end position="365"/>
    </location>
</feature>